<evidence type="ECO:0000256" key="8">
    <source>
        <dbReference type="ARBA" id="ARBA00022777"/>
    </source>
</evidence>
<dbReference type="EMBL" id="CP009288">
    <property type="protein sequence ID" value="AIQ12549.1"/>
    <property type="molecule type" value="Genomic_DNA"/>
</dbReference>
<evidence type="ECO:0000256" key="9">
    <source>
        <dbReference type="ARBA" id="ARBA00022840"/>
    </source>
</evidence>
<evidence type="ECO:0000313" key="15">
    <source>
        <dbReference type="EMBL" id="AIQ12549.1"/>
    </source>
</evidence>
<dbReference type="InterPro" id="IPR005467">
    <property type="entry name" value="His_kinase_dom"/>
</dbReference>
<dbReference type="STRING" id="44251.PDUR_12050"/>
<dbReference type="PROSITE" id="PS50885">
    <property type="entry name" value="HAMP"/>
    <property type="match status" value="1"/>
</dbReference>
<dbReference type="InterPro" id="IPR004358">
    <property type="entry name" value="Sig_transdc_His_kin-like_C"/>
</dbReference>
<evidence type="ECO:0000256" key="1">
    <source>
        <dbReference type="ARBA" id="ARBA00000085"/>
    </source>
</evidence>
<keyword evidence="6" id="KW-0808">Transferase</keyword>
<dbReference type="Proteomes" id="UP000029409">
    <property type="component" value="Chromosome"/>
</dbReference>
<keyword evidence="5" id="KW-0597">Phosphoprotein</keyword>
<dbReference type="GO" id="GO:0005886">
    <property type="term" value="C:plasma membrane"/>
    <property type="evidence" value="ECO:0007669"/>
    <property type="project" value="UniProtKB-SubCell"/>
</dbReference>
<evidence type="ECO:0000256" key="3">
    <source>
        <dbReference type="ARBA" id="ARBA00012438"/>
    </source>
</evidence>
<dbReference type="OrthoDB" id="9776552at2"/>
<organism evidence="15 16">
    <name type="scientific">Paenibacillus durus</name>
    <name type="common">Paenibacillus azotofixans</name>
    <dbReference type="NCBI Taxonomy" id="44251"/>
    <lineage>
        <taxon>Bacteria</taxon>
        <taxon>Bacillati</taxon>
        <taxon>Bacillota</taxon>
        <taxon>Bacilli</taxon>
        <taxon>Bacillales</taxon>
        <taxon>Paenibacillaceae</taxon>
        <taxon>Paenibacillus</taxon>
    </lineage>
</organism>
<dbReference type="InterPro" id="IPR003660">
    <property type="entry name" value="HAMP_dom"/>
</dbReference>
<sequence>MNRIKQFHSMGLRTKLMLLLLIITILPLGLLGMFSYRKASTEIQIKAYEIILENLSQVNHSLTDFVQDIEQLSMYLYSNEEIQEILSKSSSRSVAEKYEDEQTVNGILKSFLGFKSWDIQLYVIGANGERYFTGDFLPPAYRDYQPNWGLFRKTRIADGGAAWDTHYSLKKIEDYGAVLSSGRLLKSIETGETLGYFIVDIKESALADKYQKAHQYPGGEVYLLDANGYVISSSPSKQQVGTRLNKSYMDEVLSGTKGYFSAVDEGSDKMIIYDSSDSSGFKMVSAVPIGVLTKESHSIRNLTIFIVISCILISYCVAYLLSDYMTRPLRKLRLLMNEVEKGRMDVTFPSKYNDEVGHLGRSFNTMLRQINRLIREGYEKQIQVQEAEIKAIQAQFTPHFLYNALDSINWMARIHGMDAISKVALSLGNLLRFSIRRGNPVIPIREDMKQIRNYLTIVQLRYRDKINIELDIDEEILDFYTPKLLLQPLVENAVGHGLEMKEGEGELLIWAGVVDGNVQFIVEDDGVGMTGDKLAKLWEHEEESAQSAKTRIGLHNLKKRLELHFGPAYRLDVESEAGKGTKVMIRIPCIVDPKEVERVV</sequence>
<comment type="subcellular location">
    <subcellularLocation>
        <location evidence="2">Cell membrane</location>
        <topology evidence="2">Multi-pass membrane protein</topology>
    </subcellularLocation>
</comment>
<dbReference type="Gene3D" id="6.10.340.10">
    <property type="match status" value="1"/>
</dbReference>
<dbReference type="PANTHER" id="PTHR34220">
    <property type="entry name" value="SENSOR HISTIDINE KINASE YPDA"/>
    <property type="match status" value="1"/>
</dbReference>
<dbReference type="GO" id="GO:0005524">
    <property type="term" value="F:ATP binding"/>
    <property type="evidence" value="ECO:0007669"/>
    <property type="project" value="UniProtKB-KW"/>
</dbReference>
<keyword evidence="16" id="KW-1185">Reference proteome</keyword>
<dbReference type="GO" id="GO:0000155">
    <property type="term" value="F:phosphorelay sensor kinase activity"/>
    <property type="evidence" value="ECO:0007669"/>
    <property type="project" value="InterPro"/>
</dbReference>
<evidence type="ECO:0000256" key="7">
    <source>
        <dbReference type="ARBA" id="ARBA00022741"/>
    </source>
</evidence>
<dbReference type="SMART" id="SM00304">
    <property type="entry name" value="HAMP"/>
    <property type="match status" value="1"/>
</dbReference>
<evidence type="ECO:0000256" key="6">
    <source>
        <dbReference type="ARBA" id="ARBA00022679"/>
    </source>
</evidence>
<evidence type="ECO:0000259" key="14">
    <source>
        <dbReference type="PROSITE" id="PS50885"/>
    </source>
</evidence>
<keyword evidence="10" id="KW-0902">Two-component regulatory system</keyword>
<dbReference type="CDD" id="cd06225">
    <property type="entry name" value="HAMP"/>
    <property type="match status" value="1"/>
</dbReference>
<dbReference type="RefSeq" id="WP_042206399.1">
    <property type="nucleotide sequence ID" value="NZ_CP009288.1"/>
</dbReference>
<dbReference type="EC" id="2.7.13.3" evidence="3"/>
<evidence type="ECO:0000256" key="5">
    <source>
        <dbReference type="ARBA" id="ARBA00022553"/>
    </source>
</evidence>
<dbReference type="PROSITE" id="PS50109">
    <property type="entry name" value="HIS_KIN"/>
    <property type="match status" value="1"/>
</dbReference>
<dbReference type="Pfam" id="PF06580">
    <property type="entry name" value="His_kinase"/>
    <property type="match status" value="1"/>
</dbReference>
<gene>
    <name evidence="15" type="ORF">PDUR_12050</name>
</gene>
<dbReference type="Gene3D" id="3.30.565.10">
    <property type="entry name" value="Histidine kinase-like ATPase, C-terminal domain"/>
    <property type="match status" value="1"/>
</dbReference>
<keyword evidence="7" id="KW-0547">Nucleotide-binding</keyword>
<evidence type="ECO:0000256" key="10">
    <source>
        <dbReference type="ARBA" id="ARBA00023012"/>
    </source>
</evidence>
<keyword evidence="11 12" id="KW-0472">Membrane</keyword>
<dbReference type="eggNOG" id="COG2972">
    <property type="taxonomic scope" value="Bacteria"/>
</dbReference>
<proteinExistence type="predicted"/>
<evidence type="ECO:0000256" key="12">
    <source>
        <dbReference type="SAM" id="Phobius"/>
    </source>
</evidence>
<evidence type="ECO:0000313" key="16">
    <source>
        <dbReference type="Proteomes" id="UP000029409"/>
    </source>
</evidence>
<keyword evidence="12" id="KW-0812">Transmembrane</keyword>
<keyword evidence="9" id="KW-0067">ATP-binding</keyword>
<evidence type="ECO:0000256" key="11">
    <source>
        <dbReference type="ARBA" id="ARBA00023136"/>
    </source>
</evidence>
<feature type="domain" description="Histidine kinase" evidence="13">
    <location>
        <begin position="465"/>
        <end position="591"/>
    </location>
</feature>
<feature type="transmembrane region" description="Helical" evidence="12">
    <location>
        <begin position="302"/>
        <end position="321"/>
    </location>
</feature>
<dbReference type="InterPro" id="IPR050640">
    <property type="entry name" value="Bact_2-comp_sensor_kinase"/>
</dbReference>
<dbReference type="Pfam" id="PF02518">
    <property type="entry name" value="HATPase_c"/>
    <property type="match status" value="1"/>
</dbReference>
<name>A0A089IU88_PAEDU</name>
<dbReference type="Gene3D" id="3.30.450.20">
    <property type="entry name" value="PAS domain"/>
    <property type="match status" value="1"/>
</dbReference>
<dbReference type="InterPro" id="IPR036890">
    <property type="entry name" value="HATPase_C_sf"/>
</dbReference>
<dbReference type="SUPFAM" id="SSF158472">
    <property type="entry name" value="HAMP domain-like"/>
    <property type="match status" value="1"/>
</dbReference>
<dbReference type="InterPro" id="IPR003594">
    <property type="entry name" value="HATPase_dom"/>
</dbReference>
<dbReference type="PRINTS" id="PR00344">
    <property type="entry name" value="BCTRLSENSOR"/>
</dbReference>
<keyword evidence="12" id="KW-1133">Transmembrane helix</keyword>
<accession>A0A089IU88</accession>
<dbReference type="AlphaFoldDB" id="A0A089IU88"/>
<dbReference type="PANTHER" id="PTHR34220:SF7">
    <property type="entry name" value="SENSOR HISTIDINE KINASE YPDA"/>
    <property type="match status" value="1"/>
</dbReference>
<evidence type="ECO:0000259" key="13">
    <source>
        <dbReference type="PROSITE" id="PS50109"/>
    </source>
</evidence>
<evidence type="ECO:0000256" key="2">
    <source>
        <dbReference type="ARBA" id="ARBA00004651"/>
    </source>
</evidence>
<dbReference type="KEGG" id="pdu:PDUR_12050"/>
<keyword evidence="8 15" id="KW-0418">Kinase</keyword>
<dbReference type="SUPFAM" id="SSF55874">
    <property type="entry name" value="ATPase domain of HSP90 chaperone/DNA topoisomerase II/histidine kinase"/>
    <property type="match status" value="1"/>
</dbReference>
<protein>
    <recommendedName>
        <fullName evidence="3">histidine kinase</fullName>
        <ecNumber evidence="3">2.7.13.3</ecNumber>
    </recommendedName>
</protein>
<reference evidence="15 16" key="1">
    <citation type="submission" date="2014-08" db="EMBL/GenBank/DDBJ databases">
        <title>Comparative genomics of the Paenibacillus odorifer group.</title>
        <authorList>
            <person name="den Bakker H.C."/>
            <person name="Tsai Y.-C."/>
            <person name="Martin N."/>
            <person name="Korlach J."/>
            <person name="Wiedmann M."/>
        </authorList>
    </citation>
    <scope>NUCLEOTIDE SEQUENCE [LARGE SCALE GENOMIC DNA]</scope>
    <source>
        <strain evidence="15 16">DSM 1735</strain>
    </source>
</reference>
<dbReference type="InterPro" id="IPR010559">
    <property type="entry name" value="Sig_transdc_His_kin_internal"/>
</dbReference>
<comment type="catalytic activity">
    <reaction evidence="1">
        <text>ATP + protein L-histidine = ADP + protein N-phospho-L-histidine.</text>
        <dbReference type="EC" id="2.7.13.3"/>
    </reaction>
</comment>
<keyword evidence="4" id="KW-1003">Cell membrane</keyword>
<dbReference type="Pfam" id="PF00672">
    <property type="entry name" value="HAMP"/>
    <property type="match status" value="1"/>
</dbReference>
<evidence type="ECO:0000256" key="4">
    <source>
        <dbReference type="ARBA" id="ARBA00022475"/>
    </source>
</evidence>
<feature type="domain" description="HAMP" evidence="14">
    <location>
        <begin position="323"/>
        <end position="375"/>
    </location>
</feature>